<dbReference type="AlphaFoldDB" id="A0AAU9MSS9"/>
<reference evidence="1 2" key="1">
    <citation type="submission" date="2022-01" db="EMBL/GenBank/DDBJ databases">
        <authorList>
            <person name="Xiong W."/>
            <person name="Schranz E."/>
        </authorList>
    </citation>
    <scope>NUCLEOTIDE SEQUENCE [LARGE SCALE GENOMIC DNA]</scope>
</reference>
<protein>
    <submittedName>
        <fullName evidence="1">Uncharacterized protein</fullName>
    </submittedName>
</protein>
<dbReference type="EMBL" id="CAKMRJ010002223">
    <property type="protein sequence ID" value="CAH1428611.1"/>
    <property type="molecule type" value="Genomic_DNA"/>
</dbReference>
<evidence type="ECO:0000313" key="1">
    <source>
        <dbReference type="EMBL" id="CAH1428611.1"/>
    </source>
</evidence>
<organism evidence="1 2">
    <name type="scientific">Lactuca virosa</name>
    <dbReference type="NCBI Taxonomy" id="75947"/>
    <lineage>
        <taxon>Eukaryota</taxon>
        <taxon>Viridiplantae</taxon>
        <taxon>Streptophyta</taxon>
        <taxon>Embryophyta</taxon>
        <taxon>Tracheophyta</taxon>
        <taxon>Spermatophyta</taxon>
        <taxon>Magnoliopsida</taxon>
        <taxon>eudicotyledons</taxon>
        <taxon>Gunneridae</taxon>
        <taxon>Pentapetalae</taxon>
        <taxon>asterids</taxon>
        <taxon>campanulids</taxon>
        <taxon>Asterales</taxon>
        <taxon>Asteraceae</taxon>
        <taxon>Cichorioideae</taxon>
        <taxon>Cichorieae</taxon>
        <taxon>Lactucinae</taxon>
        <taxon>Lactuca</taxon>
    </lineage>
</organism>
<evidence type="ECO:0000313" key="2">
    <source>
        <dbReference type="Proteomes" id="UP001157418"/>
    </source>
</evidence>
<gene>
    <name evidence="1" type="ORF">LVIROSA_LOCUS15530</name>
</gene>
<comment type="caution">
    <text evidence="1">The sequence shown here is derived from an EMBL/GenBank/DDBJ whole genome shotgun (WGS) entry which is preliminary data.</text>
</comment>
<sequence>MYILTLPLPLTVEEIIVADIVGCSRGLVCLCGRAPDWDDVWSRTVMALLWNPSIRKMVVVTAPTGSSGLGFGVCPVTNDPKIVSFKCSSWKTGYHCEEVLVYSLSYGKSTILSTNLPTQPIRVSSTCSALFALLNPR</sequence>
<name>A0AAU9MSS9_9ASTR</name>
<proteinExistence type="predicted"/>
<dbReference type="Proteomes" id="UP001157418">
    <property type="component" value="Unassembled WGS sequence"/>
</dbReference>
<keyword evidence="2" id="KW-1185">Reference proteome</keyword>
<accession>A0AAU9MSS9</accession>